<accession>A0A1I1S389</accession>
<keyword evidence="1" id="KW-1133">Transmembrane helix</keyword>
<protein>
    <submittedName>
        <fullName evidence="2">Uncharacterized protein</fullName>
    </submittedName>
</protein>
<dbReference type="STRING" id="32040.SAMN04489710_101410"/>
<dbReference type="Proteomes" id="UP000199517">
    <property type="component" value="Unassembled WGS sequence"/>
</dbReference>
<evidence type="ECO:0000313" key="3">
    <source>
        <dbReference type="Proteomes" id="UP000199517"/>
    </source>
</evidence>
<reference evidence="3" key="1">
    <citation type="submission" date="2016-10" db="EMBL/GenBank/DDBJ databases">
        <authorList>
            <person name="Varghese N."/>
            <person name="Submissions S."/>
        </authorList>
    </citation>
    <scope>NUCLEOTIDE SEQUENCE [LARGE SCALE GENOMIC DNA]</scope>
    <source>
        <strain evidence="3">DSM 7481</strain>
    </source>
</reference>
<dbReference type="RefSeq" id="WP_092949281.1">
    <property type="nucleotide sequence ID" value="NZ_FOMQ01000001.1"/>
</dbReference>
<feature type="transmembrane region" description="Helical" evidence="1">
    <location>
        <begin position="35"/>
        <end position="53"/>
    </location>
</feature>
<organism evidence="2 3">
    <name type="scientific">Paracidovorax konjaci</name>
    <dbReference type="NCBI Taxonomy" id="32040"/>
    <lineage>
        <taxon>Bacteria</taxon>
        <taxon>Pseudomonadati</taxon>
        <taxon>Pseudomonadota</taxon>
        <taxon>Betaproteobacteria</taxon>
        <taxon>Burkholderiales</taxon>
        <taxon>Comamonadaceae</taxon>
        <taxon>Paracidovorax</taxon>
    </lineage>
</organism>
<keyword evidence="1" id="KW-0472">Membrane</keyword>
<sequence length="99" mass="10727">MGFPGTLLEFLCWLPLAAFLFFASNFTLLSGIERIGLFCVLLLASSFLVALPVLLARRPALLGRVEQWPSPLIWTWTLASGGLSAALAVAYGFSANSFF</sequence>
<dbReference type="AlphaFoldDB" id="A0A1I1S389"/>
<proteinExistence type="predicted"/>
<dbReference type="EMBL" id="FOMQ01000001">
    <property type="protein sequence ID" value="SFD38233.1"/>
    <property type="molecule type" value="Genomic_DNA"/>
</dbReference>
<feature type="transmembrane region" description="Helical" evidence="1">
    <location>
        <begin position="6"/>
        <end position="23"/>
    </location>
</feature>
<name>A0A1I1S389_9BURK</name>
<feature type="transmembrane region" description="Helical" evidence="1">
    <location>
        <begin position="73"/>
        <end position="93"/>
    </location>
</feature>
<keyword evidence="3" id="KW-1185">Reference proteome</keyword>
<evidence type="ECO:0000256" key="1">
    <source>
        <dbReference type="SAM" id="Phobius"/>
    </source>
</evidence>
<keyword evidence="1" id="KW-0812">Transmembrane</keyword>
<gene>
    <name evidence="2" type="ORF">SAMN04489710_101410</name>
</gene>
<evidence type="ECO:0000313" key="2">
    <source>
        <dbReference type="EMBL" id="SFD38233.1"/>
    </source>
</evidence>